<sequence length="255" mass="27691">MSGDARPAAVVHPGVVTQFAVLDALLGGQYSSCITVRDARALGDTGIGCCERFGGEVVILDGEFFACTADESPRLMTDDEMLPFVDMCSFGEAASLTVRDLDGPALAEQIDGLLASRNLFHAIRVDGVMARVRTRVTRREEPPFRPLAEVTAEQIETVTRDVRGAVVGFWMPRLYQGVTVAGLHLHFLRDDRTFGGHVLEISVREAVLRVSAYARFELRVPTDVEFLSQELTHDEDRRIAAIEGGAAASSGGGKR</sequence>
<evidence type="ECO:0000313" key="11">
    <source>
        <dbReference type="Proteomes" id="UP000075025"/>
    </source>
</evidence>
<dbReference type="PATRIC" id="fig|2033.6.peg.2128"/>
<dbReference type="CDD" id="cd17299">
    <property type="entry name" value="acetolactate_decarboxylase"/>
    <property type="match status" value="1"/>
</dbReference>
<comment type="similarity">
    <text evidence="3 9">Belongs to the alpha-acetolactate decarboxylase family.</text>
</comment>
<comment type="caution">
    <text evidence="10">The sequence shown here is derived from an EMBL/GenBank/DDBJ whole genome shotgun (WGS) entry which is preliminary data.</text>
</comment>
<reference evidence="10 11" key="1">
    <citation type="journal article" date="2016" name="Front. Microbiol.">
        <title>Genomic Resource of Rice Seed Associated Bacteria.</title>
        <authorList>
            <person name="Midha S."/>
            <person name="Bansal K."/>
            <person name="Sharma S."/>
            <person name="Kumar N."/>
            <person name="Patil P.P."/>
            <person name="Chaudhry V."/>
            <person name="Patil P.B."/>
        </authorList>
    </citation>
    <scope>NUCLEOTIDE SEQUENCE [LARGE SCALE GENOMIC DNA]</scope>
    <source>
        <strain evidence="10 11">NS220</strain>
    </source>
</reference>
<evidence type="ECO:0000256" key="7">
    <source>
        <dbReference type="ARBA" id="ARBA00023061"/>
    </source>
</evidence>
<dbReference type="NCBIfam" id="TIGR01252">
    <property type="entry name" value="acetolac_decarb"/>
    <property type="match status" value="1"/>
</dbReference>
<evidence type="ECO:0000256" key="8">
    <source>
        <dbReference type="ARBA" id="ARBA00023239"/>
    </source>
</evidence>
<keyword evidence="6 9" id="KW-0210">Decarboxylase</keyword>
<dbReference type="PANTHER" id="PTHR35524">
    <property type="entry name" value="ALPHA-ACETOLACTATE DECARBOXYLASE"/>
    <property type="match status" value="1"/>
</dbReference>
<dbReference type="GO" id="GO:0045151">
    <property type="term" value="P:acetoin biosynthetic process"/>
    <property type="evidence" value="ECO:0007669"/>
    <property type="project" value="UniProtKB-UniRule"/>
</dbReference>
<dbReference type="Pfam" id="PF03306">
    <property type="entry name" value="AAL_decarboxy"/>
    <property type="match status" value="1"/>
</dbReference>
<keyword evidence="8 9" id="KW-0456">Lyase</keyword>
<protein>
    <recommendedName>
        <fullName evidence="5 9">Alpha-acetolactate decarboxylase</fullName>
        <ecNumber evidence="4 9">4.1.1.5</ecNumber>
    </recommendedName>
</protein>
<evidence type="ECO:0000256" key="3">
    <source>
        <dbReference type="ARBA" id="ARBA00007106"/>
    </source>
</evidence>
<comment type="pathway">
    <text evidence="2 9">Polyol metabolism; (R,R)-butane-2,3-diol biosynthesis; (R,R)-butane-2,3-diol from pyruvate: step 2/3.</text>
</comment>
<dbReference type="PANTHER" id="PTHR35524:SF1">
    <property type="entry name" value="ALPHA-ACETOLACTATE DECARBOXYLASE"/>
    <property type="match status" value="1"/>
</dbReference>
<dbReference type="UniPathway" id="UPA00626">
    <property type="reaction ID" value="UER00678"/>
</dbReference>
<evidence type="ECO:0000256" key="4">
    <source>
        <dbReference type="ARBA" id="ARBA00013204"/>
    </source>
</evidence>
<evidence type="ECO:0000256" key="5">
    <source>
        <dbReference type="ARBA" id="ARBA00020164"/>
    </source>
</evidence>
<dbReference type="AlphaFoldDB" id="A0A147EYW5"/>
<proteinExistence type="inferred from homology"/>
<dbReference type="OrthoDB" id="8612680at2"/>
<dbReference type="GO" id="GO:0047605">
    <property type="term" value="F:acetolactate decarboxylase activity"/>
    <property type="evidence" value="ECO:0007669"/>
    <property type="project" value="UniProtKB-UniRule"/>
</dbReference>
<dbReference type="PIRSF" id="PIRSF001332">
    <property type="entry name" value="Acetolac_decarb"/>
    <property type="match status" value="1"/>
</dbReference>
<name>A0A147EYW5_MICTE</name>
<dbReference type="EMBL" id="LDRT01000031">
    <property type="protein sequence ID" value="KTR95526.1"/>
    <property type="molecule type" value="Genomic_DNA"/>
</dbReference>
<keyword evidence="7 9" id="KW-0005">Acetoin biosynthesis</keyword>
<dbReference type="Gene3D" id="3.30.1330.80">
    <property type="entry name" value="Hypothetical protein, similar to alpha- acetolactate decarboxylase, domain 2"/>
    <property type="match status" value="2"/>
</dbReference>
<comment type="catalytic activity">
    <reaction evidence="1 9">
        <text>(2S)-2-acetolactate + H(+) = (R)-acetoin + CO2</text>
        <dbReference type="Rhea" id="RHEA:21580"/>
        <dbReference type="ChEBI" id="CHEBI:15378"/>
        <dbReference type="ChEBI" id="CHEBI:15686"/>
        <dbReference type="ChEBI" id="CHEBI:16526"/>
        <dbReference type="ChEBI" id="CHEBI:58476"/>
        <dbReference type="EC" id="4.1.1.5"/>
    </reaction>
</comment>
<accession>A0A147EYW5</accession>
<dbReference type="InterPro" id="IPR005128">
    <property type="entry name" value="Acetolactate_a_deCO2ase"/>
</dbReference>
<dbReference type="Proteomes" id="UP000075025">
    <property type="component" value="Unassembled WGS sequence"/>
</dbReference>
<organism evidence="10 11">
    <name type="scientific">Microbacterium testaceum</name>
    <name type="common">Aureobacterium testaceum</name>
    <name type="synonym">Brevibacterium testaceum</name>
    <dbReference type="NCBI Taxonomy" id="2033"/>
    <lineage>
        <taxon>Bacteria</taxon>
        <taxon>Bacillati</taxon>
        <taxon>Actinomycetota</taxon>
        <taxon>Actinomycetes</taxon>
        <taxon>Micrococcales</taxon>
        <taxon>Microbacteriaceae</taxon>
        <taxon>Microbacterium</taxon>
    </lineage>
</organism>
<dbReference type="EC" id="4.1.1.5" evidence="4 9"/>
<gene>
    <name evidence="10" type="ORF">NS220_05770</name>
</gene>
<evidence type="ECO:0000256" key="2">
    <source>
        <dbReference type="ARBA" id="ARBA00005170"/>
    </source>
</evidence>
<dbReference type="SUPFAM" id="SSF117856">
    <property type="entry name" value="AF0104/ALDC/Ptd012-like"/>
    <property type="match status" value="1"/>
</dbReference>
<evidence type="ECO:0000313" key="10">
    <source>
        <dbReference type="EMBL" id="KTR95526.1"/>
    </source>
</evidence>
<evidence type="ECO:0000256" key="6">
    <source>
        <dbReference type="ARBA" id="ARBA00022793"/>
    </source>
</evidence>
<evidence type="ECO:0000256" key="1">
    <source>
        <dbReference type="ARBA" id="ARBA00001784"/>
    </source>
</evidence>
<evidence type="ECO:0000256" key="9">
    <source>
        <dbReference type="PIRNR" id="PIRNR001332"/>
    </source>
</evidence>